<comment type="caution">
    <text evidence="1">The sequence shown here is derived from an EMBL/GenBank/DDBJ whole genome shotgun (WGS) entry which is preliminary data.</text>
</comment>
<proteinExistence type="predicted"/>
<keyword evidence="2" id="KW-1185">Reference proteome</keyword>
<dbReference type="Proteomes" id="UP001331761">
    <property type="component" value="Unassembled WGS sequence"/>
</dbReference>
<evidence type="ECO:0000313" key="1">
    <source>
        <dbReference type="EMBL" id="KAK5978442.1"/>
    </source>
</evidence>
<dbReference type="EMBL" id="WIXE01009427">
    <property type="protein sequence ID" value="KAK5978442.1"/>
    <property type="molecule type" value="Genomic_DNA"/>
</dbReference>
<dbReference type="AlphaFoldDB" id="A0AAN8FGP8"/>
<reference evidence="1 2" key="1">
    <citation type="submission" date="2019-10" db="EMBL/GenBank/DDBJ databases">
        <title>Assembly and Annotation for the nematode Trichostrongylus colubriformis.</title>
        <authorList>
            <person name="Martin J."/>
        </authorList>
    </citation>
    <scope>NUCLEOTIDE SEQUENCE [LARGE SCALE GENOMIC DNA]</scope>
    <source>
        <strain evidence="1">G859</strain>
        <tissue evidence="1">Whole worm</tissue>
    </source>
</reference>
<accession>A0AAN8FGP8</accession>
<name>A0AAN8FGP8_TRICO</name>
<evidence type="ECO:0000313" key="2">
    <source>
        <dbReference type="Proteomes" id="UP001331761"/>
    </source>
</evidence>
<protein>
    <submittedName>
        <fullName evidence="1">Uncharacterized protein</fullName>
    </submittedName>
</protein>
<sequence length="138" mass="15684">MKTSSDDANPVIPRKIIKLSREELQAADSDTLIEKVLSLTDQLSKVTEVAKTLKTREAQARLQFIQKDKELKDLIKERNDAYYSGVSAGPAQRDQLLDPFFYEAFISMKEKIASKDKEISSLKETVKALESSKDWFVL</sequence>
<organism evidence="1 2">
    <name type="scientific">Trichostrongylus colubriformis</name>
    <name type="common">Black scour worm</name>
    <dbReference type="NCBI Taxonomy" id="6319"/>
    <lineage>
        <taxon>Eukaryota</taxon>
        <taxon>Metazoa</taxon>
        <taxon>Ecdysozoa</taxon>
        <taxon>Nematoda</taxon>
        <taxon>Chromadorea</taxon>
        <taxon>Rhabditida</taxon>
        <taxon>Rhabditina</taxon>
        <taxon>Rhabditomorpha</taxon>
        <taxon>Strongyloidea</taxon>
        <taxon>Trichostrongylidae</taxon>
        <taxon>Trichostrongylus</taxon>
    </lineage>
</organism>
<gene>
    <name evidence="1" type="ORF">GCK32_011097</name>
</gene>